<feature type="compositionally biased region" description="Basic residues" evidence="1">
    <location>
        <begin position="597"/>
        <end position="609"/>
    </location>
</feature>
<evidence type="ECO:0000313" key="2">
    <source>
        <dbReference type="EMBL" id="PNH09183.1"/>
    </source>
</evidence>
<organism evidence="2 3">
    <name type="scientific">Tetrabaena socialis</name>
    <dbReference type="NCBI Taxonomy" id="47790"/>
    <lineage>
        <taxon>Eukaryota</taxon>
        <taxon>Viridiplantae</taxon>
        <taxon>Chlorophyta</taxon>
        <taxon>core chlorophytes</taxon>
        <taxon>Chlorophyceae</taxon>
        <taxon>CS clade</taxon>
        <taxon>Chlamydomonadales</taxon>
        <taxon>Tetrabaenaceae</taxon>
        <taxon>Tetrabaena</taxon>
    </lineage>
</organism>
<gene>
    <name evidence="2" type="ORF">TSOC_004208</name>
</gene>
<dbReference type="Gene3D" id="1.25.40.20">
    <property type="entry name" value="Ankyrin repeat-containing domain"/>
    <property type="match status" value="1"/>
</dbReference>
<dbReference type="PANTHER" id="PTHR12393">
    <property type="entry name" value="SPHINGOMYELIN PHOSPHODIESTERASE RELATED"/>
    <property type="match status" value="1"/>
</dbReference>
<protein>
    <submittedName>
        <fullName evidence="2">Ankyrin repeat domain-containing protein</fullName>
    </submittedName>
</protein>
<keyword evidence="3" id="KW-1185">Reference proteome</keyword>
<sequence>MVPRPTRKLQRIMPPSASPQLAAAAQPSSVGLPYIWLPSVVQRLAELLPPNEVALSLRLVDKATAQQLRGPQHATVHLSQPVPHRDFVRRWAGPGAMRCLTRKQRLSLPCLVARSGSIANMEALQAGDEAPGPINSDVLVAAASAGQKAVCGWLSLLDLSSAGAAVKAAASSGNEELCNWLLGHGCWHESGDPFGEISMAAHAAAPAAAWKGHVGLAESLLLRAPDGWHEGLLVGAAAGLDLPTLRRLMPKYFRFLGPDPRDTPQGPAMRCAVGAAAASDTKDWQAKVDWLVAQGCPLGAEACEAVASRPDALPRLQWLRQRGCPLSSHVTHLLAGAGNVEALQYVLDQGAEVAGDEVEEEEEEEEEDEEGEEKQPCDCWLRAAAGGHVDVMELLHARGVPIDRRATLKAAMGGHLPALAWLVERLGAAMALTTDVFAAAAESGRVELLVWLRERGCPWDKMTFATAASCGSEEQIEWLAAQGCPVEDDGLPYAIAASSGELGILRCLRRVGCPWSSDGSTFTGAVSLLFDGSGFFFDDQLQRSFCWLLDEGCPVNWDDAEDAAAAEGNGSEDEDDDEEEEDGPRVQVVLQWLREQRKQRERRRRRGQRAQREQGMQGGQRSRGQGPRGRLGRSRR</sequence>
<name>A0A2J8A9M4_9CHLO</name>
<feature type="compositionally biased region" description="Acidic residues" evidence="1">
    <location>
        <begin position="563"/>
        <end position="582"/>
    </location>
</feature>
<comment type="caution">
    <text evidence="2">The sequence shown here is derived from an EMBL/GenBank/DDBJ whole genome shotgun (WGS) entry which is preliminary data.</text>
</comment>
<dbReference type="OrthoDB" id="530303at2759"/>
<dbReference type="EMBL" id="PGGS01000101">
    <property type="protein sequence ID" value="PNH09183.1"/>
    <property type="molecule type" value="Genomic_DNA"/>
</dbReference>
<dbReference type="GO" id="GO:0030149">
    <property type="term" value="P:sphingolipid catabolic process"/>
    <property type="evidence" value="ECO:0007669"/>
    <property type="project" value="TreeGrafter"/>
</dbReference>
<dbReference type="InterPro" id="IPR036770">
    <property type="entry name" value="Ankyrin_rpt-contain_sf"/>
</dbReference>
<dbReference type="GO" id="GO:0005783">
    <property type="term" value="C:endoplasmic reticulum"/>
    <property type="evidence" value="ECO:0007669"/>
    <property type="project" value="TreeGrafter"/>
</dbReference>
<feature type="region of interest" description="Disordered" evidence="1">
    <location>
        <begin position="563"/>
        <end position="636"/>
    </location>
</feature>
<proteinExistence type="predicted"/>
<reference evidence="2 3" key="1">
    <citation type="journal article" date="2017" name="Mol. Biol. Evol.">
        <title>The 4-celled Tetrabaena socialis nuclear genome reveals the essential components for genetic control of cell number at the origin of multicellularity in the volvocine lineage.</title>
        <authorList>
            <person name="Featherston J."/>
            <person name="Arakaki Y."/>
            <person name="Hanschen E.R."/>
            <person name="Ferris P.J."/>
            <person name="Michod R.E."/>
            <person name="Olson B.J.S.C."/>
            <person name="Nozaki H."/>
            <person name="Durand P.M."/>
        </authorList>
    </citation>
    <scope>NUCLEOTIDE SEQUENCE [LARGE SCALE GENOMIC DNA]</scope>
    <source>
        <strain evidence="2 3">NIES-571</strain>
    </source>
</reference>
<dbReference type="AlphaFoldDB" id="A0A2J8A9M4"/>
<feature type="compositionally biased region" description="Low complexity" evidence="1">
    <location>
        <begin position="613"/>
        <end position="625"/>
    </location>
</feature>
<dbReference type="GO" id="GO:0046513">
    <property type="term" value="P:ceramide biosynthetic process"/>
    <property type="evidence" value="ECO:0007669"/>
    <property type="project" value="TreeGrafter"/>
</dbReference>
<dbReference type="GO" id="GO:0016020">
    <property type="term" value="C:membrane"/>
    <property type="evidence" value="ECO:0007669"/>
    <property type="project" value="TreeGrafter"/>
</dbReference>
<dbReference type="PANTHER" id="PTHR12393:SF6">
    <property type="entry name" value="SPHINGOMYELIN PHOSPHODIESTERASE 2"/>
    <property type="match status" value="1"/>
</dbReference>
<dbReference type="GO" id="GO:0004620">
    <property type="term" value="F:phospholipase activity"/>
    <property type="evidence" value="ECO:0007669"/>
    <property type="project" value="TreeGrafter"/>
</dbReference>
<dbReference type="SUPFAM" id="SSF48403">
    <property type="entry name" value="Ankyrin repeat"/>
    <property type="match status" value="1"/>
</dbReference>
<dbReference type="Proteomes" id="UP000236333">
    <property type="component" value="Unassembled WGS sequence"/>
</dbReference>
<feature type="region of interest" description="Disordered" evidence="1">
    <location>
        <begin position="353"/>
        <end position="375"/>
    </location>
</feature>
<feature type="compositionally biased region" description="Acidic residues" evidence="1">
    <location>
        <begin position="354"/>
        <end position="372"/>
    </location>
</feature>
<evidence type="ECO:0000313" key="3">
    <source>
        <dbReference type="Proteomes" id="UP000236333"/>
    </source>
</evidence>
<accession>A0A2J8A9M4</accession>
<dbReference type="GO" id="GO:0071944">
    <property type="term" value="C:cell periphery"/>
    <property type="evidence" value="ECO:0007669"/>
    <property type="project" value="TreeGrafter"/>
</dbReference>
<evidence type="ECO:0000256" key="1">
    <source>
        <dbReference type="SAM" id="MobiDB-lite"/>
    </source>
</evidence>